<feature type="chain" id="PRO_5022775751" evidence="1">
    <location>
        <begin position="30"/>
        <end position="299"/>
    </location>
</feature>
<evidence type="ECO:0000313" key="3">
    <source>
        <dbReference type="EMBL" id="TNM62088.1"/>
    </source>
</evidence>
<reference evidence="3 4" key="1">
    <citation type="submission" date="2019-06" db="EMBL/GenBank/DDBJ databases">
        <title>The draft genome of Rhizobium smilacinae PTYR-5.</title>
        <authorList>
            <person name="Liu L."/>
            <person name="Li L."/>
            <person name="Zhang X."/>
        </authorList>
    </citation>
    <scope>NUCLEOTIDE SEQUENCE [LARGE SCALE GENOMIC DNA]</scope>
    <source>
        <strain evidence="3 4">PTYR-5</strain>
    </source>
</reference>
<comment type="caution">
    <text evidence="3">The sequence shown here is derived from an EMBL/GenBank/DDBJ whole genome shotgun (WGS) entry which is preliminary data.</text>
</comment>
<keyword evidence="3" id="KW-0378">Hydrolase</keyword>
<accession>A0A5C4XFH8</accession>
<proteinExistence type="predicted"/>
<dbReference type="GO" id="GO:0016787">
    <property type="term" value="F:hydrolase activity"/>
    <property type="evidence" value="ECO:0007669"/>
    <property type="project" value="UniProtKB-KW"/>
</dbReference>
<organism evidence="3 4">
    <name type="scientific">Aliirhizobium smilacinae</name>
    <dbReference type="NCBI Taxonomy" id="1395944"/>
    <lineage>
        <taxon>Bacteria</taxon>
        <taxon>Pseudomonadati</taxon>
        <taxon>Pseudomonadota</taxon>
        <taxon>Alphaproteobacteria</taxon>
        <taxon>Hyphomicrobiales</taxon>
        <taxon>Rhizobiaceae</taxon>
        <taxon>Aliirhizobium</taxon>
    </lineage>
</organism>
<feature type="domain" description="AB hydrolase-1" evidence="2">
    <location>
        <begin position="118"/>
        <end position="262"/>
    </location>
</feature>
<dbReference type="SUPFAM" id="SSF53474">
    <property type="entry name" value="alpha/beta-Hydrolases"/>
    <property type="match status" value="1"/>
</dbReference>
<keyword evidence="4" id="KW-1185">Reference proteome</keyword>
<evidence type="ECO:0000313" key="4">
    <source>
        <dbReference type="Proteomes" id="UP000311605"/>
    </source>
</evidence>
<dbReference type="Proteomes" id="UP000311605">
    <property type="component" value="Unassembled WGS sequence"/>
</dbReference>
<gene>
    <name evidence="3" type="ORF">FHP24_18490</name>
</gene>
<feature type="signal peptide" evidence="1">
    <location>
        <begin position="1"/>
        <end position="29"/>
    </location>
</feature>
<protein>
    <submittedName>
        <fullName evidence="3">Alpha/beta hydrolase</fullName>
    </submittedName>
</protein>
<dbReference type="OrthoDB" id="9807541at2"/>
<name>A0A5C4XFH8_9HYPH</name>
<evidence type="ECO:0000256" key="1">
    <source>
        <dbReference type="SAM" id="SignalP"/>
    </source>
</evidence>
<dbReference type="EMBL" id="VDMN01000004">
    <property type="protein sequence ID" value="TNM62088.1"/>
    <property type="molecule type" value="Genomic_DNA"/>
</dbReference>
<dbReference type="Pfam" id="PF12697">
    <property type="entry name" value="Abhydrolase_6"/>
    <property type="match status" value="1"/>
</dbReference>
<evidence type="ECO:0000259" key="2">
    <source>
        <dbReference type="Pfam" id="PF12697"/>
    </source>
</evidence>
<dbReference type="InterPro" id="IPR000073">
    <property type="entry name" value="AB_hydrolase_1"/>
</dbReference>
<dbReference type="AlphaFoldDB" id="A0A5C4XFH8"/>
<keyword evidence="1" id="KW-0732">Signal</keyword>
<sequence>MKFRMSTIHFVFGTLLALCISSTGDFAIAQEGPIPPFKDNLFSSHATLKSDDGGAYEVIDYNELRDINDRDQEPERRVRGAYVDTSVRRLQENETLTLGNRTVDVTRVGPTSGERFAVIFIHGRGGDRRLGVNDYSFGGNFNRLKNLVGRNGGTYYSVSVRSFDDKGAADVGALLRYAFEQSAGQPVILACASMGGIICQNIVRDKEAVHYLGGMVLLGGPPDPGLATTAFVKLKLPLYFAHGSADSVYKAEDQEKIFRGLRASGYPARFTVFQTGGHGTPIRMVDWRKVLNFVLVAHR</sequence>
<dbReference type="InterPro" id="IPR029058">
    <property type="entry name" value="AB_hydrolase_fold"/>
</dbReference>
<dbReference type="Gene3D" id="3.40.50.1820">
    <property type="entry name" value="alpha/beta hydrolase"/>
    <property type="match status" value="1"/>
</dbReference>